<gene>
    <name evidence="1" type="ORF">SAV14893_097390</name>
    <name evidence="2" type="ORF">SAV31267_101420</name>
</gene>
<dbReference type="Proteomes" id="UP000302139">
    <property type="component" value="Unassembled WGS sequence"/>
</dbReference>
<dbReference type="EMBL" id="BJHX01000004">
    <property type="protein sequence ID" value="GDY70346.1"/>
    <property type="molecule type" value="Genomic_DNA"/>
</dbReference>
<proteinExistence type="predicted"/>
<evidence type="ECO:0000313" key="3">
    <source>
        <dbReference type="Proteomes" id="UP000299211"/>
    </source>
</evidence>
<dbReference type="EMBL" id="BJHY01000003">
    <property type="protein sequence ID" value="GDY80657.1"/>
    <property type="molecule type" value="Genomic_DNA"/>
</dbReference>
<organism evidence="1 4">
    <name type="scientific">Streptomyces avermitilis</name>
    <dbReference type="NCBI Taxonomy" id="33903"/>
    <lineage>
        <taxon>Bacteria</taxon>
        <taxon>Bacillati</taxon>
        <taxon>Actinomycetota</taxon>
        <taxon>Actinomycetes</taxon>
        <taxon>Kitasatosporales</taxon>
        <taxon>Streptomycetaceae</taxon>
        <taxon>Streptomyces</taxon>
    </lineage>
</organism>
<protein>
    <submittedName>
        <fullName evidence="1">Uncharacterized protein</fullName>
    </submittedName>
</protein>
<sequence length="52" mass="5896">MEMPDPTLLYSSGLTGLPLADLFLTTVNPGRLSRPSRVYSVDYQRPRKTTWP</sequence>
<name>A0A4D4MET5_STRAX</name>
<evidence type="ECO:0000313" key="2">
    <source>
        <dbReference type="EMBL" id="GDY80657.1"/>
    </source>
</evidence>
<dbReference type="AlphaFoldDB" id="A0A4D4MET5"/>
<comment type="caution">
    <text evidence="1">The sequence shown here is derived from an EMBL/GenBank/DDBJ whole genome shotgun (WGS) entry which is preliminary data.</text>
</comment>
<dbReference type="Proteomes" id="UP000299211">
    <property type="component" value="Unassembled WGS sequence"/>
</dbReference>
<reference evidence="1 4" key="2">
    <citation type="submission" date="2019-04" db="EMBL/GenBank/DDBJ databases">
        <title>Draft genome sequences of Streptomyces avermitilis NBRC 14893.</title>
        <authorList>
            <person name="Komaki H."/>
            <person name="Tamura T."/>
            <person name="Hosoyama A."/>
        </authorList>
    </citation>
    <scope>NUCLEOTIDE SEQUENCE [LARGE SCALE GENOMIC DNA]</scope>
    <source>
        <strain evidence="1 4">NBRC 14893</strain>
    </source>
</reference>
<reference evidence="2 3" key="1">
    <citation type="submission" date="2019-04" db="EMBL/GenBank/DDBJ databases">
        <title>Draft genome sequences of Streptomyces avermitilis ATCC 31267.</title>
        <authorList>
            <person name="Komaki H."/>
            <person name="Tamura T."/>
            <person name="Hosoyama A."/>
        </authorList>
    </citation>
    <scope>NUCLEOTIDE SEQUENCE [LARGE SCALE GENOMIC DNA]</scope>
    <source>
        <strain evidence="2 3">ATCC 31267</strain>
    </source>
</reference>
<accession>A0A4D4MET5</accession>
<evidence type="ECO:0000313" key="1">
    <source>
        <dbReference type="EMBL" id="GDY70346.1"/>
    </source>
</evidence>
<evidence type="ECO:0000313" key="4">
    <source>
        <dbReference type="Proteomes" id="UP000302139"/>
    </source>
</evidence>